<gene>
    <name evidence="1" type="ORF">NHU_00038</name>
    <name evidence="2" type="ORF">NHU_04128</name>
</gene>
<dbReference type="PATRIC" id="fig|35806.4.peg.38"/>
<dbReference type="AlphaFoldDB" id="A0A0D6B8Z5"/>
<organism evidence="2 3">
    <name type="scientific">Rhodovulum sulfidophilum</name>
    <name type="common">Rhodobacter sulfidophilus</name>
    <dbReference type="NCBI Taxonomy" id="35806"/>
    <lineage>
        <taxon>Bacteria</taxon>
        <taxon>Pseudomonadati</taxon>
        <taxon>Pseudomonadota</taxon>
        <taxon>Alphaproteobacteria</taxon>
        <taxon>Rhodobacterales</taxon>
        <taxon>Paracoccaceae</taxon>
        <taxon>Rhodovulum</taxon>
    </lineage>
</organism>
<evidence type="ECO:0000313" key="2">
    <source>
        <dbReference type="EMBL" id="BAQ71250.1"/>
    </source>
</evidence>
<evidence type="ECO:0000313" key="1">
    <source>
        <dbReference type="EMBL" id="BAQ67210.1"/>
    </source>
</evidence>
<dbReference type="EMBL" id="AP014800">
    <property type="protein sequence ID" value="BAQ71250.1"/>
    <property type="molecule type" value="Genomic_DNA"/>
</dbReference>
<name>A0A0D6B8Z5_RHOSU</name>
<evidence type="ECO:0000313" key="3">
    <source>
        <dbReference type="Proteomes" id="UP000064912"/>
    </source>
</evidence>
<dbReference type="InterPro" id="IPR025127">
    <property type="entry name" value="DUF4054"/>
</dbReference>
<dbReference type="KEGG" id="rsu:NHU_04128"/>
<protein>
    <recommendedName>
        <fullName evidence="4">DUF4054 domain-containing protein</fullName>
    </recommendedName>
</protein>
<accession>A0A0D6B8Z5</accession>
<dbReference type="EMBL" id="AP014800">
    <property type="protein sequence ID" value="BAQ67210.1"/>
    <property type="molecule type" value="Genomic_DNA"/>
</dbReference>
<reference evidence="2 3" key="1">
    <citation type="submission" date="2015-02" db="EMBL/GenBank/DDBJ databases">
        <title>Genome sequene of Rhodovulum sulfidophilum DSM 2351.</title>
        <authorList>
            <person name="Nagao N."/>
        </authorList>
    </citation>
    <scope>NUCLEOTIDE SEQUENCE [LARGE SCALE GENOMIC DNA]</scope>
    <source>
        <strain evidence="2 3">DSM 2351</strain>
    </source>
</reference>
<evidence type="ECO:0008006" key="4">
    <source>
        <dbReference type="Google" id="ProtNLM"/>
    </source>
</evidence>
<dbReference type="Proteomes" id="UP000064912">
    <property type="component" value="Chromosome"/>
</dbReference>
<dbReference type="Pfam" id="PF13262">
    <property type="entry name" value="DUF4054"/>
    <property type="match status" value="1"/>
</dbReference>
<proteinExistence type="predicted"/>
<dbReference type="KEGG" id="rsu:NHU_00038"/>
<sequence>MPTLPEASSVIAITGTDFPAPVVASIIEDAALMAGVCIAPYEPARQAAIVKWLAAHLIASTNGAAGTGAGSLTSMSLGDASETYAKAALTGEGLRATHFGQQALLLDTLGGLARLGRPRASAEVI</sequence>